<gene>
    <name evidence="1" type="ORF">CB4_02667</name>
</gene>
<keyword evidence="2" id="KW-1185">Reference proteome</keyword>
<organism evidence="1 2">
    <name type="scientific">Aneurinibacillus soli</name>
    <dbReference type="NCBI Taxonomy" id="1500254"/>
    <lineage>
        <taxon>Bacteria</taxon>
        <taxon>Bacillati</taxon>
        <taxon>Bacillota</taxon>
        <taxon>Bacilli</taxon>
        <taxon>Bacillales</taxon>
        <taxon>Paenibacillaceae</taxon>
        <taxon>Aneurinibacillus group</taxon>
        <taxon>Aneurinibacillus</taxon>
    </lineage>
</organism>
<dbReference type="EMBL" id="AP017312">
    <property type="protein sequence ID" value="BAU28493.1"/>
    <property type="molecule type" value="Genomic_DNA"/>
</dbReference>
<dbReference type="AlphaFoldDB" id="A0A0U5BCN8"/>
<name>A0A0U5BCN8_9BACL</name>
<proteinExistence type="predicted"/>
<dbReference type="KEGG" id="asoc:CB4_02667"/>
<sequence>MIIMTVMIAVEAEIVEEIAVAVVGIRICSILMTKKVKVGKYYGFIRSFCRNIR</sequence>
<protein>
    <submittedName>
        <fullName evidence="1">Uncharacterized protein</fullName>
    </submittedName>
</protein>
<reference evidence="1 2" key="1">
    <citation type="submission" date="2015-12" db="EMBL/GenBank/DDBJ databases">
        <title>Genome sequence of Aneurinibacillus soli.</title>
        <authorList>
            <person name="Lee J.S."/>
            <person name="Lee K.C."/>
            <person name="Kim K.K."/>
            <person name="Lee B.W."/>
        </authorList>
    </citation>
    <scope>NUCLEOTIDE SEQUENCE [LARGE SCALE GENOMIC DNA]</scope>
    <source>
        <strain evidence="1 2">CB4</strain>
    </source>
</reference>
<accession>A0A0U5BCN8</accession>
<evidence type="ECO:0000313" key="1">
    <source>
        <dbReference type="EMBL" id="BAU28493.1"/>
    </source>
</evidence>
<evidence type="ECO:0000313" key="2">
    <source>
        <dbReference type="Proteomes" id="UP000217696"/>
    </source>
</evidence>
<dbReference type="Proteomes" id="UP000217696">
    <property type="component" value="Chromosome"/>
</dbReference>